<sequence>MNIEIWSDFACPFCYIGKRKLEQALEQFEHKAQVTTEFKSFELDPNAAKHTDKSMAELLAGKYKMPLRQAEAMTANVAAQAADVGLTYHFDTMQPTNMLDAHRLTHYAKTQGKANELAERLLYAYFTESKHLSTPDTLIELAGEVGLVKEEVAKVLESDQFADAVKYDHNQGVQLGLQGVPFFVINQKHVVSGAQQSSAFLEALTTAWNEEKAQKTSTENTDDACADGLCKF</sequence>
<dbReference type="PANTHER" id="PTHR13887">
    <property type="entry name" value="GLUTATHIONE S-TRANSFERASE KAPPA"/>
    <property type="match status" value="1"/>
</dbReference>
<protein>
    <submittedName>
        <fullName evidence="2">DsbA family dithiol-disulfide isomerase</fullName>
    </submittedName>
</protein>
<keyword evidence="3" id="KW-1185">Reference proteome</keyword>
<evidence type="ECO:0000313" key="2">
    <source>
        <dbReference type="EMBL" id="MDQ0207177.1"/>
    </source>
</evidence>
<evidence type="ECO:0000259" key="1">
    <source>
        <dbReference type="Pfam" id="PF01323"/>
    </source>
</evidence>
<dbReference type="Proteomes" id="UP001225034">
    <property type="component" value="Unassembled WGS sequence"/>
</dbReference>
<proteinExistence type="predicted"/>
<dbReference type="Pfam" id="PF01323">
    <property type="entry name" value="DSBA"/>
    <property type="match status" value="1"/>
</dbReference>
<keyword evidence="2" id="KW-0413">Isomerase</keyword>
<dbReference type="GO" id="GO:0016853">
    <property type="term" value="F:isomerase activity"/>
    <property type="evidence" value="ECO:0007669"/>
    <property type="project" value="UniProtKB-KW"/>
</dbReference>
<feature type="domain" description="DSBA-like thioredoxin" evidence="1">
    <location>
        <begin position="3"/>
        <end position="204"/>
    </location>
</feature>
<organism evidence="2 3">
    <name type="scientific">Alkalicoccobacillus murimartini</name>
    <dbReference type="NCBI Taxonomy" id="171685"/>
    <lineage>
        <taxon>Bacteria</taxon>
        <taxon>Bacillati</taxon>
        <taxon>Bacillota</taxon>
        <taxon>Bacilli</taxon>
        <taxon>Bacillales</taxon>
        <taxon>Bacillaceae</taxon>
        <taxon>Alkalicoccobacillus</taxon>
    </lineage>
</organism>
<dbReference type="Gene3D" id="3.40.30.10">
    <property type="entry name" value="Glutaredoxin"/>
    <property type="match status" value="1"/>
</dbReference>
<reference evidence="2 3" key="1">
    <citation type="submission" date="2023-07" db="EMBL/GenBank/DDBJ databases">
        <title>Genomic Encyclopedia of Type Strains, Phase IV (KMG-IV): sequencing the most valuable type-strain genomes for metagenomic binning, comparative biology and taxonomic classification.</title>
        <authorList>
            <person name="Goeker M."/>
        </authorList>
    </citation>
    <scope>NUCLEOTIDE SEQUENCE [LARGE SCALE GENOMIC DNA]</scope>
    <source>
        <strain evidence="2 3">DSM 19154</strain>
    </source>
</reference>
<dbReference type="InterPro" id="IPR036249">
    <property type="entry name" value="Thioredoxin-like_sf"/>
</dbReference>
<evidence type="ECO:0000313" key="3">
    <source>
        <dbReference type="Proteomes" id="UP001225034"/>
    </source>
</evidence>
<dbReference type="InterPro" id="IPR001853">
    <property type="entry name" value="DSBA-like_thioredoxin_dom"/>
</dbReference>
<accession>A0ABT9YIZ5</accession>
<dbReference type="EMBL" id="JAUSUA010000002">
    <property type="protein sequence ID" value="MDQ0207177.1"/>
    <property type="molecule type" value="Genomic_DNA"/>
</dbReference>
<gene>
    <name evidence="2" type="ORF">J2S05_001976</name>
</gene>
<dbReference type="SUPFAM" id="SSF52833">
    <property type="entry name" value="Thioredoxin-like"/>
    <property type="match status" value="1"/>
</dbReference>
<dbReference type="CDD" id="cd03024">
    <property type="entry name" value="DsbA_FrnE"/>
    <property type="match status" value="1"/>
</dbReference>
<dbReference type="PANTHER" id="PTHR13887:SF41">
    <property type="entry name" value="THIOREDOXIN SUPERFAMILY PROTEIN"/>
    <property type="match status" value="1"/>
</dbReference>
<name>A0ABT9YIZ5_9BACI</name>
<comment type="caution">
    <text evidence="2">The sequence shown here is derived from an EMBL/GenBank/DDBJ whole genome shotgun (WGS) entry which is preliminary data.</text>
</comment>
<dbReference type="RefSeq" id="WP_306982252.1">
    <property type="nucleotide sequence ID" value="NZ_JAUSUA010000002.1"/>
</dbReference>